<evidence type="ECO:0000256" key="4">
    <source>
        <dbReference type="SAM" id="SignalP"/>
    </source>
</evidence>
<evidence type="ECO:0000256" key="2">
    <source>
        <dbReference type="ARBA" id="ARBA00022729"/>
    </source>
</evidence>
<dbReference type="KEGG" id="paro:CUV01_04050"/>
<dbReference type="Pfam" id="PF03480">
    <property type="entry name" value="DctP"/>
    <property type="match status" value="1"/>
</dbReference>
<keyword evidence="2 4" id="KW-0732">Signal</keyword>
<dbReference type="RefSeq" id="WP_101459340.1">
    <property type="nucleotide sequence ID" value="NZ_CP025408.1"/>
</dbReference>
<evidence type="ECO:0000313" key="6">
    <source>
        <dbReference type="Proteomes" id="UP000233742"/>
    </source>
</evidence>
<name>A0A2K9EM40_9RHOB</name>
<dbReference type="InterPro" id="IPR018389">
    <property type="entry name" value="DctP_fam"/>
</dbReference>
<gene>
    <name evidence="5" type="ORF">CUV01_04050</name>
</gene>
<feature type="signal peptide" evidence="4">
    <location>
        <begin position="1"/>
        <end position="23"/>
    </location>
</feature>
<dbReference type="InterPro" id="IPR038404">
    <property type="entry name" value="TRAP_DctP_sf"/>
</dbReference>
<keyword evidence="3" id="KW-0574">Periplasm</keyword>
<evidence type="ECO:0000256" key="1">
    <source>
        <dbReference type="ARBA" id="ARBA00004418"/>
    </source>
</evidence>
<dbReference type="Gene3D" id="3.40.190.170">
    <property type="entry name" value="Bacterial extracellular solute-binding protein, family 7"/>
    <property type="match status" value="1"/>
</dbReference>
<accession>A0A2K9EM40</accession>
<feature type="chain" id="PRO_5014979129" evidence="4">
    <location>
        <begin position="24"/>
        <end position="367"/>
    </location>
</feature>
<dbReference type="GO" id="GO:0042597">
    <property type="term" value="C:periplasmic space"/>
    <property type="evidence" value="ECO:0007669"/>
    <property type="project" value="UniProtKB-SubCell"/>
</dbReference>
<sequence>MKTRIAATALACSISMLAVTASAETIRATTGFGPSHAQAKVFYPEMFKRLTELTDGRWDGQDTPSGLVAPNEMSTALRDGVTDMGVLLLPYFIAEYPESAMMSELSMLGKTPGAVASAVTEYIVTCEPCQTEFSRNGQVYLGSDTTPLYQLLSTKPVKSLADMQGLKIRSGSPFYAAYIENVGGVAVQMPSSELFEGLSQGVIEATFSSPHEVIANRLGDVVDYVTVVDEGLFNSAAGMTASKLLWDRMDAADRKAFVSAAQYGSAMGMASFDEQIAEVKAGDEVEFIIPDDEVIANRDAFNEQRLAEAGEILESRGVTDAQAKVDRYVALIEKWDGLVTAETTPEELAALRDQEIWANVDLESYGE</sequence>
<dbReference type="PANTHER" id="PTHR33376:SF15">
    <property type="entry name" value="BLL6794 PROTEIN"/>
    <property type="match status" value="1"/>
</dbReference>
<organism evidence="5 6">
    <name type="scientific">Paracoccus tegillarcae</name>
    <dbReference type="NCBI Taxonomy" id="1529068"/>
    <lineage>
        <taxon>Bacteria</taxon>
        <taxon>Pseudomonadati</taxon>
        <taxon>Pseudomonadota</taxon>
        <taxon>Alphaproteobacteria</taxon>
        <taxon>Rhodobacterales</taxon>
        <taxon>Paracoccaceae</taxon>
        <taxon>Paracoccus</taxon>
    </lineage>
</organism>
<proteinExistence type="predicted"/>
<evidence type="ECO:0000256" key="3">
    <source>
        <dbReference type="ARBA" id="ARBA00022764"/>
    </source>
</evidence>
<keyword evidence="6" id="KW-1185">Reference proteome</keyword>
<dbReference type="NCBIfam" id="NF037995">
    <property type="entry name" value="TRAP_S1"/>
    <property type="match status" value="1"/>
</dbReference>
<dbReference type="GO" id="GO:0055085">
    <property type="term" value="P:transmembrane transport"/>
    <property type="evidence" value="ECO:0007669"/>
    <property type="project" value="InterPro"/>
</dbReference>
<dbReference type="CDD" id="cd13666">
    <property type="entry name" value="PBP2_TRAP_DctP_like_1"/>
    <property type="match status" value="1"/>
</dbReference>
<dbReference type="Proteomes" id="UP000233742">
    <property type="component" value="Chromosome"/>
</dbReference>
<reference evidence="5 6" key="1">
    <citation type="submission" date="2017-12" db="EMBL/GenBank/DDBJ databases">
        <authorList>
            <person name="Hurst M.R.H."/>
        </authorList>
    </citation>
    <scope>NUCLEOTIDE SEQUENCE [LARGE SCALE GENOMIC DNA]</scope>
    <source>
        <strain evidence="5 6">BM15</strain>
    </source>
</reference>
<comment type="subcellular location">
    <subcellularLocation>
        <location evidence="1">Periplasm</location>
    </subcellularLocation>
</comment>
<dbReference type="PANTHER" id="PTHR33376">
    <property type="match status" value="1"/>
</dbReference>
<protein>
    <submittedName>
        <fullName evidence="5">C4-dicarboxylate ABC transporter substrate-binding protein</fullName>
    </submittedName>
</protein>
<dbReference type="AlphaFoldDB" id="A0A2K9EM40"/>
<evidence type="ECO:0000313" key="5">
    <source>
        <dbReference type="EMBL" id="AUH32665.1"/>
    </source>
</evidence>
<dbReference type="OrthoDB" id="7239472at2"/>
<dbReference type="EMBL" id="CP025408">
    <property type="protein sequence ID" value="AUH32665.1"/>
    <property type="molecule type" value="Genomic_DNA"/>
</dbReference>